<keyword evidence="4 7" id="KW-0233">DNA recombination</keyword>
<dbReference type="AlphaFoldDB" id="A0A0N5AWQ3"/>
<dbReference type="Pfam" id="PF08743">
    <property type="entry name" value="Nse4_C"/>
    <property type="match status" value="1"/>
</dbReference>
<evidence type="ECO:0000256" key="7">
    <source>
        <dbReference type="RuleBase" id="RU365071"/>
    </source>
</evidence>
<comment type="similarity">
    <text evidence="2 7">Belongs to the NSE4 family.</text>
</comment>
<feature type="domain" description="Non-structural maintenance of chromosome element 4 C-terminal" evidence="8">
    <location>
        <begin position="62"/>
        <end position="141"/>
    </location>
</feature>
<evidence type="ECO:0000259" key="8">
    <source>
        <dbReference type="Pfam" id="PF08743"/>
    </source>
</evidence>
<name>A0A0N5AWQ3_9BILA</name>
<dbReference type="InterPro" id="IPR014854">
    <property type="entry name" value="Nse4_C"/>
</dbReference>
<evidence type="ECO:0000256" key="1">
    <source>
        <dbReference type="ARBA" id="ARBA00004123"/>
    </source>
</evidence>
<evidence type="ECO:0000256" key="4">
    <source>
        <dbReference type="ARBA" id="ARBA00023172"/>
    </source>
</evidence>
<dbReference type="GO" id="GO:0030915">
    <property type="term" value="C:Smc5-Smc6 complex"/>
    <property type="evidence" value="ECO:0007669"/>
    <property type="project" value="UniProtKB-UniRule"/>
</dbReference>
<dbReference type="STRING" id="451379.A0A0N5AWQ3"/>
<dbReference type="GO" id="GO:0005634">
    <property type="term" value="C:nucleus"/>
    <property type="evidence" value="ECO:0007669"/>
    <property type="project" value="UniProtKB-SubCell"/>
</dbReference>
<dbReference type="InterPro" id="IPR027786">
    <property type="entry name" value="Nse4/EID"/>
</dbReference>
<accession>A0A0N5AWQ3</accession>
<proteinExistence type="inferred from homology"/>
<dbReference type="PANTHER" id="PTHR16140">
    <property type="entry name" value="NON-STRUCTURAL MAINTENANCE OF CHROMOSOMES ELEMENT 4"/>
    <property type="match status" value="1"/>
</dbReference>
<dbReference type="GO" id="GO:0006310">
    <property type="term" value="P:DNA recombination"/>
    <property type="evidence" value="ECO:0007669"/>
    <property type="project" value="UniProtKB-UniRule"/>
</dbReference>
<evidence type="ECO:0000313" key="9">
    <source>
        <dbReference type="Proteomes" id="UP000046393"/>
    </source>
</evidence>
<evidence type="ECO:0000313" key="10">
    <source>
        <dbReference type="WBParaSite" id="SMUV_0000936101-mRNA-1"/>
    </source>
</evidence>
<keyword evidence="9" id="KW-1185">Reference proteome</keyword>
<comment type="subcellular location">
    <subcellularLocation>
        <location evidence="1 7">Nucleus</location>
    </subcellularLocation>
</comment>
<dbReference type="Proteomes" id="UP000046393">
    <property type="component" value="Unplaced"/>
</dbReference>
<comment type="function">
    <text evidence="7">Component of the SMC5-SMC6 complex, that promotes sister chromatid alignment after DNA damage and facilitates double-stranded DNA breaks (DSBs) repair via homologous recombination between sister chromatids.</text>
</comment>
<keyword evidence="3 7" id="KW-0227">DNA damage</keyword>
<dbReference type="PANTHER" id="PTHR16140:SF0">
    <property type="entry name" value="NON-STRUCTURAL MAINTENANCE OF CHROMOSOMES ELEMENT 4"/>
    <property type="match status" value="1"/>
</dbReference>
<keyword evidence="5 7" id="KW-0234">DNA repair</keyword>
<evidence type="ECO:0000256" key="6">
    <source>
        <dbReference type="ARBA" id="ARBA00023242"/>
    </source>
</evidence>
<evidence type="ECO:0000256" key="3">
    <source>
        <dbReference type="ARBA" id="ARBA00022763"/>
    </source>
</evidence>
<evidence type="ECO:0000256" key="5">
    <source>
        <dbReference type="ARBA" id="ARBA00023204"/>
    </source>
</evidence>
<evidence type="ECO:0000256" key="2">
    <source>
        <dbReference type="ARBA" id="ARBA00008997"/>
    </source>
</evidence>
<dbReference type="WBParaSite" id="SMUV_0000936101-mRNA-1">
    <property type="protein sequence ID" value="SMUV_0000936101-mRNA-1"/>
    <property type="gene ID" value="SMUV_0000936101"/>
</dbReference>
<dbReference type="GO" id="GO:0006281">
    <property type="term" value="P:DNA repair"/>
    <property type="evidence" value="ECO:0007669"/>
    <property type="project" value="UniProtKB-UniRule"/>
</dbReference>
<protein>
    <recommendedName>
        <fullName evidence="7">Non-structural maintenance of chromosomes element 4</fullName>
    </recommendedName>
</protein>
<sequence length="144" mass="16815">MSNAHLKRKRTRNEAEKVDVMHLDALKAGDIAVDERVNLTRQLDNVYSCLKRRLRSDNVGQIGFYEFCLDPNDFARSVENIFYVSFLIKETRVKIVFEEDFPQIACISGTERERLLTDNRIRPQTNQGVVSISYQQWKALNEFV</sequence>
<organism evidence="9 10">
    <name type="scientific">Syphacia muris</name>
    <dbReference type="NCBI Taxonomy" id="451379"/>
    <lineage>
        <taxon>Eukaryota</taxon>
        <taxon>Metazoa</taxon>
        <taxon>Ecdysozoa</taxon>
        <taxon>Nematoda</taxon>
        <taxon>Chromadorea</taxon>
        <taxon>Rhabditida</taxon>
        <taxon>Spirurina</taxon>
        <taxon>Oxyuridomorpha</taxon>
        <taxon>Oxyuroidea</taxon>
        <taxon>Oxyuridae</taxon>
        <taxon>Syphacia</taxon>
    </lineage>
</organism>
<keyword evidence="6 7" id="KW-0539">Nucleus</keyword>
<comment type="subunit">
    <text evidence="7">Component of the SMC5-SMC6 complex.</text>
</comment>
<reference evidence="10" key="1">
    <citation type="submission" date="2017-02" db="UniProtKB">
        <authorList>
            <consortium name="WormBaseParasite"/>
        </authorList>
    </citation>
    <scope>IDENTIFICATION</scope>
</reference>